<dbReference type="KEGG" id="vg:41902957"/>
<accession>A0A1X7MMY5</accession>
<feature type="transmembrane region" description="Helical" evidence="1">
    <location>
        <begin position="575"/>
        <end position="596"/>
    </location>
</feature>
<keyword evidence="1" id="KW-1133">Transmembrane helix</keyword>
<evidence type="ECO:0000313" key="2">
    <source>
        <dbReference type="EMBL" id="SMG83457.1"/>
    </source>
</evidence>
<feature type="transmembrane region" description="Helical" evidence="1">
    <location>
        <begin position="222"/>
        <end position="243"/>
    </location>
</feature>
<feature type="transmembrane region" description="Helical" evidence="1">
    <location>
        <begin position="1302"/>
        <end position="1323"/>
    </location>
</feature>
<keyword evidence="3" id="KW-1185">Reference proteome</keyword>
<feature type="transmembrane region" description="Helical" evidence="1">
    <location>
        <begin position="1330"/>
        <end position="1351"/>
    </location>
</feature>
<feature type="transmembrane region" description="Helical" evidence="1">
    <location>
        <begin position="76"/>
        <end position="96"/>
    </location>
</feature>
<proteinExistence type="predicted"/>
<feature type="transmembrane region" description="Helical" evidence="1">
    <location>
        <begin position="762"/>
        <end position="785"/>
    </location>
</feature>
<dbReference type="Proteomes" id="UP000272067">
    <property type="component" value="Segment"/>
</dbReference>
<protein>
    <submittedName>
        <fullName evidence="2">E3 ORF1</fullName>
    </submittedName>
</protein>
<organism evidence="2 3">
    <name type="scientific">Bottlenose dolphin adenovirus 1</name>
    <dbReference type="NCBI Taxonomy" id="1714377"/>
    <lineage>
        <taxon>Viruses</taxon>
        <taxon>Varidnaviria</taxon>
        <taxon>Bamfordvirae</taxon>
        <taxon>Preplasmiviricota</taxon>
        <taxon>Polisuviricotina</taxon>
        <taxon>Pharingeaviricetes</taxon>
        <taxon>Rowavirales</taxon>
        <taxon>Adenoviridae</taxon>
        <taxon>Mastadenovirus</taxon>
        <taxon>Mastadenovirus delphini</taxon>
        <taxon>Dolphin mastadenovirus B</taxon>
    </lineage>
</organism>
<dbReference type="RefSeq" id="YP_009704139.1">
    <property type="nucleotide sequence ID" value="NC_044960.1"/>
</dbReference>
<feature type="transmembrane region" description="Helical" evidence="1">
    <location>
        <begin position="533"/>
        <end position="555"/>
    </location>
</feature>
<reference evidence="3" key="1">
    <citation type="submission" date="2017-04" db="EMBL/GenBank/DDBJ databases">
        <authorList>
            <person name="Hayer J."/>
            <person name="Malmberg M."/>
            <person name="Hayer J."/>
        </authorList>
    </citation>
    <scope>NUCLEOTIDE SEQUENCE [LARGE SCALE GENOMIC DNA]</scope>
</reference>
<evidence type="ECO:0000256" key="1">
    <source>
        <dbReference type="SAM" id="Phobius"/>
    </source>
</evidence>
<feature type="transmembrane region" description="Helical" evidence="1">
    <location>
        <begin position="1037"/>
        <end position="1061"/>
    </location>
</feature>
<feature type="transmembrane region" description="Helical" evidence="1">
    <location>
        <begin position="1214"/>
        <end position="1238"/>
    </location>
</feature>
<feature type="transmembrane region" description="Helical" evidence="1">
    <location>
        <begin position="881"/>
        <end position="898"/>
    </location>
</feature>
<feature type="transmembrane region" description="Helical" evidence="1">
    <location>
        <begin position="836"/>
        <end position="861"/>
    </location>
</feature>
<evidence type="ECO:0000313" key="3">
    <source>
        <dbReference type="Proteomes" id="UP000272067"/>
    </source>
</evidence>
<sequence>MLNTAQTLVASQKMAAALSGSAFCPPILKENAFLIPFNPGTELELKSQLSATRNLPPLLATDISVFPILGVAPSRLFAPVPCLVFILTFFACFANATTNVYENSSNPLEFNYRNNDFVLRIIGSATGNFGLDLTSKTANFSFEIKSNYCKENQKIYQILKIFKYLSYLLIFIATTLIKDKSMKWYFLIGLVFSLIHLTNASNTTTAFPPEDNSELILKLYNYVSHPALMIACLAITLFIGAVITMEICRLRVLTKKAKYKLEKSTYTSFIKDPLLTLTAASSLPTTEASELTDGIKQDFIITIGIWIFYYILLLILIAYFFYYLYLKYKHHKQKEEEKLEVVRTASFSKFLVPLIFLGCVNCTFAQNTTTDVSTPPEFYSNITSIVAVLIAFGIIGLVLFITGFIIIYLINKIERNMDNEETSERELPLPALPNSSLEDLPIYTSRPPSYRSAVNNVQISNPVPLTPPPRYCSRLIRTASYNAAMNSPLSTLYIALCCCVIPLEATEVINFKSTNLNELLPTDVLLTWYEMSYIFYCIGFLISCILGFTLIVYILKLLGADDFHYLMINDDEREVARLVNTVISPKLLLVFCALTLPGSYAQCSGRQSTFKLSTNYSVNLNEFKNFTFFTNLTNPISEGLTLTQASHTYPQCRTTINNCSCADYTLQCNNNTFNLYNLNCSKDVTFSVFGTSNNGCSGSNYFHINVKSKSKKLASSNFLNFLIILFTLKDNRIMFLNLLNSIPVVNAFELSTYKQWLNAVNTLPYIILTIMAMALIIWFIIFLILHKKVFDLRRRITGNYNHALISLIGCCILPSAEANQTLTFPIYLYTDKNNFINSILMYFIIAAAVTSGIIILILAILWCKDKKADKQSRAKIHSKPIYLALIFMFCFCSANASYTGEKHFYVKNNQNVTFYPENIRTNVSFYSQNLYYGKTNIGGVTTDHTGKLKTYSLNDSFPLFFNLSNCSITLINFTEKFVGKYVLLTKTKKMSETSKLQFFLNTYTNSTSCIVPVSNESLNPIFYSSSIDCPTSNCKTLLIISIVIGFLTNLAFIAIITCCGIKNCELRKKTNAPRTRFSKHLLGITLLCLITATHAQSSKRSEKTEYVELNGNFTFDSFSKNDNISLSTTNTTLASYINHALHINHSNIIFNNNSFTYAFMLVNFTNTSVDTYFVLLNKSNEIINNTYHLKLLNTADCSSNDTIIYSDEESSDSFFIIVIIIVALILIIGLSIGLYCAYKKRCNKNQSPYPVVKYTNCSHTPPPTPHPGRKNLVGLTVLSLCGTTEASFMTNATFVSCGFVNIYFILVVLGICLIGLGITMLCFKYGPKNLQFRLVSVITVLIFAACIGLKLSNSNQLTKIILQAPVQKITAYSGSTVLLRCDHPQAIWCYSPPDNSNKSCTIIDPSHYDKNGNLRFNANKASEGLYICYLAIPVRSYKLDISYCKYASQPHSPYKASSL</sequence>
<feature type="transmembrane region" description="Helical" evidence="1">
    <location>
        <begin position="184"/>
        <end position="202"/>
    </location>
</feature>
<feature type="transmembrane region" description="Helical" evidence="1">
    <location>
        <begin position="797"/>
        <end position="816"/>
    </location>
</feature>
<dbReference type="GeneID" id="41902957"/>
<feature type="transmembrane region" description="Helical" evidence="1">
    <location>
        <begin position="303"/>
        <end position="326"/>
    </location>
</feature>
<feature type="transmembrane region" description="Helical" evidence="1">
    <location>
        <begin position="161"/>
        <end position="177"/>
    </location>
</feature>
<dbReference type="EMBL" id="LT841149">
    <property type="protein sequence ID" value="SMG83457.1"/>
    <property type="molecule type" value="Genomic_DNA"/>
</dbReference>
<keyword evidence="1" id="KW-0472">Membrane</keyword>
<name>A0A1X7MMY5_9ADEN</name>
<feature type="transmembrane region" description="Helical" evidence="1">
    <location>
        <begin position="386"/>
        <end position="410"/>
    </location>
</feature>
<keyword evidence="1" id="KW-0812">Transmembrane</keyword>